<reference evidence="1" key="1">
    <citation type="journal article" date="2021" name="Microb. Physiol.">
        <title>Proteogenomic Insights into the Physiology of Marine, Sulfate-Reducing, Filamentous Desulfonema limicola and Desulfonema magnum.</title>
        <authorList>
            <person name="Schnaars V."/>
            <person name="Wohlbrand L."/>
            <person name="Scheve S."/>
            <person name="Hinrichs C."/>
            <person name="Reinhardt R."/>
            <person name="Rabus R."/>
        </authorList>
    </citation>
    <scope>NUCLEOTIDE SEQUENCE</scope>
    <source>
        <strain evidence="1">4be13</strain>
    </source>
</reference>
<keyword evidence="2" id="KW-1185">Reference proteome</keyword>
<evidence type="ECO:0000313" key="1">
    <source>
        <dbReference type="EMBL" id="QTA87537.1"/>
    </source>
</evidence>
<accession>A0A975GN98</accession>
<proteinExistence type="predicted"/>
<name>A0A975GN98_9BACT</name>
<sequence>MIVSHTTERFRKAMAKLPGNVRKQARNTYKQFRKDPYHPSLHFKKVQQDKSCLFCQDK</sequence>
<organism evidence="1 2">
    <name type="scientific">Desulfonema magnum</name>
    <dbReference type="NCBI Taxonomy" id="45655"/>
    <lineage>
        <taxon>Bacteria</taxon>
        <taxon>Pseudomonadati</taxon>
        <taxon>Thermodesulfobacteriota</taxon>
        <taxon>Desulfobacteria</taxon>
        <taxon>Desulfobacterales</taxon>
        <taxon>Desulfococcaceae</taxon>
        <taxon>Desulfonema</taxon>
    </lineage>
</organism>
<evidence type="ECO:0000313" key="2">
    <source>
        <dbReference type="Proteomes" id="UP000663722"/>
    </source>
</evidence>
<dbReference type="AlphaFoldDB" id="A0A975GN98"/>
<dbReference type="KEGG" id="dmm:dnm_035710"/>
<dbReference type="EMBL" id="CP061800">
    <property type="protein sequence ID" value="QTA87537.1"/>
    <property type="molecule type" value="Genomic_DNA"/>
</dbReference>
<dbReference type="Proteomes" id="UP000663722">
    <property type="component" value="Chromosome"/>
</dbReference>
<gene>
    <name evidence="1" type="ORF">dnm_035710</name>
</gene>
<protein>
    <submittedName>
        <fullName evidence="1">Uncharacterized protein</fullName>
    </submittedName>
</protein>